<gene>
    <name evidence="3" type="ORF">ANK1_4180</name>
    <name evidence="4" type="ORF">ANK2_4181</name>
</gene>
<reference evidence="3" key="1">
    <citation type="submission" date="2019-03" db="EMBL/GenBank/DDBJ databases">
        <authorList>
            <person name="Danneels B."/>
        </authorList>
    </citation>
    <scope>NUCLEOTIDE SEQUENCE</scope>
</reference>
<feature type="domain" description="Sulfatase-modifying factor enzyme-like" evidence="2">
    <location>
        <begin position="1"/>
        <end position="264"/>
    </location>
</feature>
<dbReference type="SUPFAM" id="SSF56436">
    <property type="entry name" value="C-type lectin-like"/>
    <property type="match status" value="1"/>
</dbReference>
<dbReference type="Gene3D" id="3.90.1580.10">
    <property type="entry name" value="paralog of FGE (formylglycine-generating enzyme)"/>
    <property type="match status" value="1"/>
</dbReference>
<dbReference type="PANTHER" id="PTHR23150">
    <property type="entry name" value="SULFATASE MODIFYING FACTOR 1, 2"/>
    <property type="match status" value="1"/>
</dbReference>
<dbReference type="GO" id="GO:0120147">
    <property type="term" value="F:formylglycine-generating oxidase activity"/>
    <property type="evidence" value="ECO:0007669"/>
    <property type="project" value="TreeGrafter"/>
</dbReference>
<evidence type="ECO:0000313" key="3">
    <source>
        <dbReference type="EMBL" id="VFR32509.1"/>
    </source>
</evidence>
<sequence>MITIPAGQYPIGRDDGARSERPRHQVTLASFRIDRHEVTNAAFAEYLNALRLPVRGDAGIGQISLRNADAATVSLLGNAVDGSRPYPIMEMDDDEARIVLVNGRFEPAPGHADHPVTETTWAGARAYCAWRGGDLPTEAQWEAAARGSDDRLYPWGNEAPDGSRVSASGRTGETAPVGVRLAGASPFGLLDMAGSVAEWTRSLKRPYPYRADDGREDVDAAGERTTRGGDYVYDRRAANFSVSFRDGFSNAPQHGHRHIGFRCAL</sequence>
<feature type="compositionally biased region" description="Basic and acidic residues" evidence="1">
    <location>
        <begin position="12"/>
        <end position="22"/>
    </location>
</feature>
<dbReference type="EMBL" id="CAADIA010000006">
    <property type="protein sequence ID" value="VFR32509.1"/>
    <property type="molecule type" value="Genomic_DNA"/>
</dbReference>
<accession>A0A484Q6R3</accession>
<dbReference type="EMBL" id="CAADIF010000005">
    <property type="protein sequence ID" value="VFR61343.1"/>
    <property type="molecule type" value="Genomic_DNA"/>
</dbReference>
<evidence type="ECO:0000313" key="4">
    <source>
        <dbReference type="EMBL" id="VFR61343.1"/>
    </source>
</evidence>
<dbReference type="InterPro" id="IPR042095">
    <property type="entry name" value="SUMF_sf"/>
</dbReference>
<dbReference type="AlphaFoldDB" id="A0A484Q6R3"/>
<organism evidence="3">
    <name type="scientific">plant metagenome</name>
    <dbReference type="NCBI Taxonomy" id="1297885"/>
    <lineage>
        <taxon>unclassified sequences</taxon>
        <taxon>metagenomes</taxon>
        <taxon>organismal metagenomes</taxon>
    </lineage>
</organism>
<dbReference type="PANTHER" id="PTHR23150:SF19">
    <property type="entry name" value="FORMYLGLYCINE-GENERATING ENZYME"/>
    <property type="match status" value="1"/>
</dbReference>
<dbReference type="InterPro" id="IPR016187">
    <property type="entry name" value="CTDL_fold"/>
</dbReference>
<dbReference type="InterPro" id="IPR005532">
    <property type="entry name" value="SUMF_dom"/>
</dbReference>
<evidence type="ECO:0000259" key="2">
    <source>
        <dbReference type="Pfam" id="PF03781"/>
    </source>
</evidence>
<proteinExistence type="predicted"/>
<protein>
    <submittedName>
        <fullName evidence="3">Sulfatase modifying factor 1 (C-alpha-formyglycine- generating enzyme 1)</fullName>
    </submittedName>
</protein>
<dbReference type="Pfam" id="PF03781">
    <property type="entry name" value="FGE-sulfatase"/>
    <property type="match status" value="1"/>
</dbReference>
<name>A0A484Q6R3_9ZZZZ</name>
<dbReference type="InterPro" id="IPR051043">
    <property type="entry name" value="Sulfatase_Mod_Factor_Kinase"/>
</dbReference>
<feature type="region of interest" description="Disordered" evidence="1">
    <location>
        <begin position="1"/>
        <end position="22"/>
    </location>
</feature>
<evidence type="ECO:0000256" key="1">
    <source>
        <dbReference type="SAM" id="MobiDB-lite"/>
    </source>
</evidence>